<evidence type="ECO:0000256" key="1">
    <source>
        <dbReference type="SAM" id="MobiDB-lite"/>
    </source>
</evidence>
<feature type="compositionally biased region" description="Gly residues" evidence="1">
    <location>
        <begin position="195"/>
        <end position="209"/>
    </location>
</feature>
<gene>
    <name evidence="2" type="ORF">BJ212DRAFT_1302104</name>
</gene>
<dbReference type="Proteomes" id="UP000807769">
    <property type="component" value="Unassembled WGS sequence"/>
</dbReference>
<feature type="region of interest" description="Disordered" evidence="1">
    <location>
        <begin position="182"/>
        <end position="209"/>
    </location>
</feature>
<dbReference type="OrthoDB" id="2367685at2759"/>
<proteinExistence type="predicted"/>
<reference evidence="2" key="1">
    <citation type="journal article" date="2020" name="New Phytol.">
        <title>Comparative genomics reveals dynamic genome evolution in host specialist ectomycorrhizal fungi.</title>
        <authorList>
            <person name="Lofgren L.A."/>
            <person name="Nguyen N.H."/>
            <person name="Vilgalys R."/>
            <person name="Ruytinx J."/>
            <person name="Liao H.L."/>
            <person name="Branco S."/>
            <person name="Kuo A."/>
            <person name="LaButti K."/>
            <person name="Lipzen A."/>
            <person name="Andreopoulos W."/>
            <person name="Pangilinan J."/>
            <person name="Riley R."/>
            <person name="Hundley H."/>
            <person name="Na H."/>
            <person name="Barry K."/>
            <person name="Grigoriev I.V."/>
            <person name="Stajich J.E."/>
            <person name="Kennedy P.G."/>
        </authorList>
    </citation>
    <scope>NUCLEOTIDE SEQUENCE</scope>
    <source>
        <strain evidence="2">MN1</strain>
    </source>
</reference>
<dbReference type="SUPFAM" id="SSF51045">
    <property type="entry name" value="WW domain"/>
    <property type="match status" value="1"/>
</dbReference>
<evidence type="ECO:0000313" key="2">
    <source>
        <dbReference type="EMBL" id="KAG1811219.1"/>
    </source>
</evidence>
<sequence length="209" mass="22319">MSSPPPNPDSRPLPRGWVAQYNWDYKSWFYVNEMERPPRSSWEHPLGPPQYTPPPGPPNRDFSRSPYQDSYNQAPAPGSYAPSYGGYGGGYGGNAPPGGYGGYQSYPPAENTGRGFFGRTSSQPQQPVYAQQQAAPRKSGPGMGTALLAGGAGLVGGALLMDAFEDHEDNVRDQAYDQDIAKHPAGYDNGYDNGDNGGDFGGDCGGGDW</sequence>
<comment type="caution">
    <text evidence="2">The sequence shown here is derived from an EMBL/GenBank/DDBJ whole genome shotgun (WGS) entry which is preliminary data.</text>
</comment>
<feature type="compositionally biased region" description="Pro residues" evidence="1">
    <location>
        <begin position="46"/>
        <end position="58"/>
    </location>
</feature>
<name>A0A9P7JAN6_9AGAM</name>
<feature type="compositionally biased region" description="Gly residues" evidence="1">
    <location>
        <begin position="85"/>
        <end position="102"/>
    </location>
</feature>
<organism evidence="2 3">
    <name type="scientific">Suillus subaureus</name>
    <dbReference type="NCBI Taxonomy" id="48587"/>
    <lineage>
        <taxon>Eukaryota</taxon>
        <taxon>Fungi</taxon>
        <taxon>Dikarya</taxon>
        <taxon>Basidiomycota</taxon>
        <taxon>Agaricomycotina</taxon>
        <taxon>Agaricomycetes</taxon>
        <taxon>Agaricomycetidae</taxon>
        <taxon>Boletales</taxon>
        <taxon>Suillineae</taxon>
        <taxon>Suillaceae</taxon>
        <taxon>Suillus</taxon>
    </lineage>
</organism>
<feature type="compositionally biased region" description="Low complexity" evidence="1">
    <location>
        <begin position="123"/>
        <end position="136"/>
    </location>
</feature>
<protein>
    <recommendedName>
        <fullName evidence="4">WW domain-containing protein</fullName>
    </recommendedName>
</protein>
<feature type="compositionally biased region" description="Low complexity" evidence="1">
    <location>
        <begin position="74"/>
        <end position="84"/>
    </location>
</feature>
<evidence type="ECO:0008006" key="4">
    <source>
        <dbReference type="Google" id="ProtNLM"/>
    </source>
</evidence>
<dbReference type="RefSeq" id="XP_041189879.1">
    <property type="nucleotide sequence ID" value="XM_041333219.1"/>
</dbReference>
<evidence type="ECO:0000313" key="3">
    <source>
        <dbReference type="Proteomes" id="UP000807769"/>
    </source>
</evidence>
<accession>A0A9P7JAN6</accession>
<dbReference type="AlphaFoldDB" id="A0A9P7JAN6"/>
<keyword evidence="3" id="KW-1185">Reference proteome</keyword>
<dbReference type="EMBL" id="JABBWG010000030">
    <property type="protein sequence ID" value="KAG1811219.1"/>
    <property type="molecule type" value="Genomic_DNA"/>
</dbReference>
<feature type="region of interest" description="Disordered" evidence="1">
    <location>
        <begin position="37"/>
        <end position="147"/>
    </location>
</feature>
<dbReference type="GeneID" id="64627236"/>
<dbReference type="InterPro" id="IPR036020">
    <property type="entry name" value="WW_dom_sf"/>
</dbReference>